<organism evidence="1 2">
    <name type="scientific">Bacillus safensis</name>
    <dbReference type="NCBI Taxonomy" id="561879"/>
    <lineage>
        <taxon>Bacteria</taxon>
        <taxon>Bacillati</taxon>
        <taxon>Bacillota</taxon>
        <taxon>Bacilli</taxon>
        <taxon>Bacillales</taxon>
        <taxon>Bacillaceae</taxon>
        <taxon>Bacillus</taxon>
    </lineage>
</organism>
<evidence type="ECO:0000313" key="1">
    <source>
        <dbReference type="EMBL" id="WGD97078.1"/>
    </source>
</evidence>
<dbReference type="EMBL" id="CP121752">
    <property type="protein sequence ID" value="WGD97078.1"/>
    <property type="molecule type" value="Genomic_DNA"/>
</dbReference>
<reference evidence="1" key="1">
    <citation type="submission" date="2025-02" db="EMBL/GenBank/DDBJ databases">
        <title>Complete genome sequences of 52 Bacillus and Priestia strains isolated from West-African fermentations and 26 reference strains from the DSMZ collection.</title>
        <authorList>
            <person name="Wiedenbein E.S."/>
            <person name="Canoy T.S."/>
            <person name="Hui Y."/>
            <person name="Parkouda C."/>
            <person name="Dawende C."/>
            <person name="Ametefe E."/>
            <person name="Jespersen L."/>
            <person name="Nielsen D.S."/>
        </authorList>
    </citation>
    <scope>NUCLEOTIDE SEQUENCE</scope>
    <source>
        <strain evidence="1">PRO33</strain>
    </source>
</reference>
<proteinExistence type="predicted"/>
<evidence type="ECO:0000313" key="2">
    <source>
        <dbReference type="Proteomes" id="UP001218488"/>
    </source>
</evidence>
<sequence length="455" mass="50762">MDSEIGYINGMNLGVGINTASFQIHPSPALDNVNAVREVVSAGGQEVLFRVELLTETERLTKSLEVSARASLKYGAVGSGSVRTSFVNSFSQNSYSVYVMVQVNVMNKQNLLDLSKIKFNNEAANTYTKDKDEFIKHYGDSFVYGLITGGEFIGVLEIESSSASEFREIKAALSGKATYGLFTGSAQVSFHEVLEKIISSYNMKATVYRQGGDGILHDLTPEQLIKDALEFPQKVAEEKGFPRTALIIPYSHIPSPQSVSLDVSMQQAALEQLGELYQKFIKYQSDLIFVLDKKDYFLEIDVDELNSRNNQITQQINTITDAAKNCFSDTFNCKIPSIDISLLESILPTQIEKIDNLGKIWYEQESGWIGIWSRRGLTNNFDAIYSKPGEQDLKTFLTIYKEGKTIFVIRRDGGEGSQTSCTYTGTISEDERSVEGSYICHWTNNSIPWSAKISY</sequence>
<protein>
    <submittedName>
        <fullName evidence="1">Uncharacterized protein</fullName>
    </submittedName>
</protein>
<gene>
    <name evidence="1" type="ORF">P5627_14650</name>
</gene>
<accession>A0AC61YQZ4</accession>
<name>A0AC61YQZ4_BACIA</name>
<dbReference type="Proteomes" id="UP001218488">
    <property type="component" value="Chromosome"/>
</dbReference>